<gene>
    <name evidence="1" type="ORF">P3F89_16170</name>
</gene>
<evidence type="ECO:0000313" key="1">
    <source>
        <dbReference type="EMBL" id="WMY13510.1"/>
    </source>
</evidence>
<accession>A0ABD7ZL08</accession>
<dbReference type="Proteomes" id="UP001260090">
    <property type="component" value="Chromosome"/>
</dbReference>
<dbReference type="GeneID" id="93008870"/>
<name>A0ABD7ZL08_9BACI</name>
<sequence length="288" mass="33075">MNFNIYYLNLSKAYEISMMIDNTVTTTIEREKMSNREKNRTFNADLSGTLPGKNKGALKMGLGGKNINSNTLREIIEVKTTKSVYLSKVIEKCNKVDALENLTEGDLIKINKSKLFLHNEEEIRQLKMLNNGVLKGITVEDYDVNNLIDSVLKDYAYLLRGKVQGEEIVLKIPMNVENEFENEYNIDDIFIGDVSVIGIYKGEIQVSAIKNTFNYLTNQTLDSLDAEDEFVVSDQNQVENVTADFIEANQDLHFIDVIAIVQEINFKEELFTEESILKKWIQKLQFWK</sequence>
<proteinExistence type="predicted"/>
<organism evidence="1 2">
    <name type="scientific">Bacillus tropicus</name>
    <dbReference type="NCBI Taxonomy" id="2026188"/>
    <lineage>
        <taxon>Bacteria</taxon>
        <taxon>Bacillati</taxon>
        <taxon>Bacillota</taxon>
        <taxon>Bacilli</taxon>
        <taxon>Bacillales</taxon>
        <taxon>Bacillaceae</taxon>
        <taxon>Bacillus</taxon>
        <taxon>Bacillus cereus group</taxon>
    </lineage>
</organism>
<dbReference type="AlphaFoldDB" id="A0ABD7ZL08"/>
<protein>
    <submittedName>
        <fullName evidence="1">Uncharacterized protein</fullName>
    </submittedName>
</protein>
<dbReference type="RefSeq" id="WP_309573657.1">
    <property type="nucleotide sequence ID" value="NZ_CP119875.1"/>
</dbReference>
<reference evidence="1 2" key="1">
    <citation type="submission" date="2023-03" db="EMBL/GenBank/DDBJ databases">
        <title>Plant growth-promoting bacteria for biocontrol of bacterial wilt in tomato.</title>
        <authorList>
            <person name="Song J."/>
            <person name="Jin Y.J."/>
        </authorList>
    </citation>
    <scope>NUCLEOTIDE SEQUENCE [LARGE SCALE GENOMIC DNA]</scope>
    <source>
        <strain evidence="1 2">T36S-23</strain>
    </source>
</reference>
<evidence type="ECO:0000313" key="2">
    <source>
        <dbReference type="Proteomes" id="UP001260090"/>
    </source>
</evidence>
<dbReference type="EMBL" id="CP119875">
    <property type="protein sequence ID" value="WMY13510.1"/>
    <property type="molecule type" value="Genomic_DNA"/>
</dbReference>